<comment type="similarity">
    <text evidence="2">Belongs to the class-I pyridoxal-phosphate-dependent aminotransferase family.</text>
</comment>
<dbReference type="GO" id="GO:0008793">
    <property type="term" value="F:aromatic-amino-acid transaminase activity"/>
    <property type="evidence" value="ECO:0007669"/>
    <property type="project" value="TreeGrafter"/>
</dbReference>
<dbReference type="InterPro" id="IPR050859">
    <property type="entry name" value="Class-I_PLP-dep_aminotransf"/>
</dbReference>
<dbReference type="SUPFAM" id="SSF53383">
    <property type="entry name" value="PLP-dependent transferases"/>
    <property type="match status" value="1"/>
</dbReference>
<dbReference type="InterPro" id="IPR015424">
    <property type="entry name" value="PyrdxlP-dep_Trfase"/>
</dbReference>
<dbReference type="PANTHER" id="PTHR42790">
    <property type="entry name" value="AMINOTRANSFERASE"/>
    <property type="match status" value="1"/>
</dbReference>
<evidence type="ECO:0000256" key="3">
    <source>
        <dbReference type="ARBA" id="ARBA00022576"/>
    </source>
</evidence>
<dbReference type="InterPro" id="IPR015421">
    <property type="entry name" value="PyrdxlP-dep_Trfase_major"/>
</dbReference>
<reference evidence="6" key="1">
    <citation type="journal article" date="2023" name="IMA Fungus">
        <title>Comparative genomic study of the Penicillium genus elucidates a diverse pangenome and 15 lateral gene transfer events.</title>
        <authorList>
            <person name="Petersen C."/>
            <person name="Sorensen T."/>
            <person name="Nielsen M.R."/>
            <person name="Sondergaard T.E."/>
            <person name="Sorensen J.L."/>
            <person name="Fitzpatrick D.A."/>
            <person name="Frisvad J.C."/>
            <person name="Nielsen K.L."/>
        </authorList>
    </citation>
    <scope>NUCLEOTIDE SEQUENCE</scope>
    <source>
        <strain evidence="6">IBT 17514</strain>
    </source>
</reference>
<protein>
    <recommendedName>
        <fullName evidence="8">Aminotransferase class I/classII domain-containing protein</fullName>
    </recommendedName>
</protein>
<evidence type="ECO:0000313" key="6">
    <source>
        <dbReference type="EMBL" id="KAJ5738059.1"/>
    </source>
</evidence>
<dbReference type="GO" id="GO:0009074">
    <property type="term" value="P:aromatic amino acid family catabolic process"/>
    <property type="evidence" value="ECO:0007669"/>
    <property type="project" value="TreeGrafter"/>
</dbReference>
<dbReference type="GO" id="GO:0006571">
    <property type="term" value="P:tyrosine biosynthetic process"/>
    <property type="evidence" value="ECO:0007669"/>
    <property type="project" value="TreeGrafter"/>
</dbReference>
<proteinExistence type="inferred from homology"/>
<dbReference type="EMBL" id="JAQJAN010000002">
    <property type="protein sequence ID" value="KAJ5738059.1"/>
    <property type="molecule type" value="Genomic_DNA"/>
</dbReference>
<evidence type="ECO:0008006" key="8">
    <source>
        <dbReference type="Google" id="ProtNLM"/>
    </source>
</evidence>
<comment type="cofactor">
    <cofactor evidence="1">
        <name>pyridoxal 5'-phosphate</name>
        <dbReference type="ChEBI" id="CHEBI:597326"/>
    </cofactor>
</comment>
<accession>A0AAD6HTS1</accession>
<gene>
    <name evidence="6" type="ORF">N7493_001214</name>
</gene>
<name>A0AAD6HTS1_9EURO</name>
<evidence type="ECO:0000256" key="4">
    <source>
        <dbReference type="ARBA" id="ARBA00022679"/>
    </source>
</evidence>
<comment type="caution">
    <text evidence="6">The sequence shown here is derived from an EMBL/GenBank/DDBJ whole genome shotgun (WGS) entry which is preliminary data.</text>
</comment>
<keyword evidence="5" id="KW-0663">Pyridoxal phosphate</keyword>
<dbReference type="Proteomes" id="UP001215712">
    <property type="component" value="Unassembled WGS sequence"/>
</dbReference>
<organism evidence="6 7">
    <name type="scientific">Penicillium malachiteum</name>
    <dbReference type="NCBI Taxonomy" id="1324776"/>
    <lineage>
        <taxon>Eukaryota</taxon>
        <taxon>Fungi</taxon>
        <taxon>Dikarya</taxon>
        <taxon>Ascomycota</taxon>
        <taxon>Pezizomycotina</taxon>
        <taxon>Eurotiomycetes</taxon>
        <taxon>Eurotiomycetidae</taxon>
        <taxon>Eurotiales</taxon>
        <taxon>Aspergillaceae</taxon>
        <taxon>Penicillium</taxon>
    </lineage>
</organism>
<keyword evidence="3" id="KW-0032">Aminotransferase</keyword>
<dbReference type="GO" id="GO:0047536">
    <property type="term" value="F:2-aminoadipate transaminase activity"/>
    <property type="evidence" value="ECO:0007669"/>
    <property type="project" value="TreeGrafter"/>
</dbReference>
<dbReference type="PANTHER" id="PTHR42790:SF21">
    <property type="entry name" value="AROMATIC_AMINOADIPATE AMINOTRANSFERASE 1"/>
    <property type="match status" value="1"/>
</dbReference>
<dbReference type="Gene3D" id="3.40.640.10">
    <property type="entry name" value="Type I PLP-dependent aspartate aminotransferase-like (Major domain)"/>
    <property type="match status" value="1"/>
</dbReference>
<sequence length="151" mass="17519">MFYEKDDCIIVDEYTFSTALETAWPLGIKTGIKTVPIPMDKEGLIPEALNHQISNWEESKVESRKPFLLYMIPTGHNTTGAAQSLERRNSIYAIAQKHSLYIVEDEPYYYLQLPTFQEDKSLRLSLLEATNRGTMITMKWFEERGKCCRET</sequence>
<keyword evidence="7" id="KW-1185">Reference proteome</keyword>
<evidence type="ECO:0000256" key="5">
    <source>
        <dbReference type="ARBA" id="ARBA00022898"/>
    </source>
</evidence>
<keyword evidence="4" id="KW-0808">Transferase</keyword>
<reference evidence="6" key="2">
    <citation type="submission" date="2023-01" db="EMBL/GenBank/DDBJ databases">
        <authorList>
            <person name="Petersen C."/>
        </authorList>
    </citation>
    <scope>NUCLEOTIDE SEQUENCE</scope>
    <source>
        <strain evidence="6">IBT 17514</strain>
    </source>
</reference>
<evidence type="ECO:0000256" key="2">
    <source>
        <dbReference type="ARBA" id="ARBA00007441"/>
    </source>
</evidence>
<dbReference type="GO" id="GO:0019878">
    <property type="term" value="P:lysine biosynthetic process via aminoadipic acid"/>
    <property type="evidence" value="ECO:0007669"/>
    <property type="project" value="TreeGrafter"/>
</dbReference>
<evidence type="ECO:0000256" key="1">
    <source>
        <dbReference type="ARBA" id="ARBA00001933"/>
    </source>
</evidence>
<evidence type="ECO:0000313" key="7">
    <source>
        <dbReference type="Proteomes" id="UP001215712"/>
    </source>
</evidence>
<dbReference type="AlphaFoldDB" id="A0AAD6HTS1"/>